<reference evidence="1 2" key="1">
    <citation type="journal article" date="2018" name="Nat. Biotechnol.">
        <title>A standardized bacterial taxonomy based on genome phylogeny substantially revises the tree of life.</title>
        <authorList>
            <person name="Parks D.H."/>
            <person name="Chuvochina M."/>
            <person name="Waite D.W."/>
            <person name="Rinke C."/>
            <person name="Skarshewski A."/>
            <person name="Chaumeil P.A."/>
            <person name="Hugenholtz P."/>
        </authorList>
    </citation>
    <scope>NUCLEOTIDE SEQUENCE [LARGE SCALE GENOMIC DNA]</scope>
    <source>
        <strain evidence="1">UBA11482</strain>
    </source>
</reference>
<comment type="caution">
    <text evidence="1">The sequence shown here is derived from an EMBL/GenBank/DDBJ whole genome shotgun (WGS) entry which is preliminary data.</text>
</comment>
<dbReference type="InterPro" id="IPR019853">
    <property type="entry name" value="GldB-like"/>
</dbReference>
<dbReference type="RefSeq" id="WP_022389956.1">
    <property type="nucleotide sequence ID" value="NZ_CATXLH010000224.1"/>
</dbReference>
<dbReference type="Pfam" id="PF25594">
    <property type="entry name" value="GldB_lipo"/>
    <property type="match status" value="1"/>
</dbReference>
<organism evidence="1 2">
    <name type="scientific">Coprobacter fastidiosus</name>
    <dbReference type="NCBI Taxonomy" id="1099853"/>
    <lineage>
        <taxon>Bacteria</taxon>
        <taxon>Pseudomonadati</taxon>
        <taxon>Bacteroidota</taxon>
        <taxon>Bacteroidia</taxon>
        <taxon>Bacteroidales</taxon>
        <taxon>Barnesiellaceae</taxon>
        <taxon>Coprobacter</taxon>
    </lineage>
</organism>
<gene>
    <name evidence="1" type="ORF">DDY73_12710</name>
</gene>
<dbReference type="EMBL" id="DNWC01000163">
    <property type="protein sequence ID" value="HBJ09849.1"/>
    <property type="molecule type" value="Genomic_DNA"/>
</dbReference>
<evidence type="ECO:0000313" key="1">
    <source>
        <dbReference type="EMBL" id="HBJ09849.1"/>
    </source>
</evidence>
<accession>A0A316R7W0</accession>
<dbReference type="Proteomes" id="UP000262954">
    <property type="component" value="Unassembled WGS sequence"/>
</dbReference>
<dbReference type="AlphaFoldDB" id="A0A316R7W0"/>
<protein>
    <recommendedName>
        <fullName evidence="3">Gliding motility lipoprotein GldB</fullName>
    </recommendedName>
</protein>
<evidence type="ECO:0008006" key="3">
    <source>
        <dbReference type="Google" id="ProtNLM"/>
    </source>
</evidence>
<sequence length="338" mass="39165">MIKKRVSEFLIICIIGCIWGCKNRENDSVSETKSITLERFDQDLQKFISGNMSDTARFIKEYSDFLSIYCYEILNLIQNNPQDSLYSKTGLNKFFSNSAIKKLYKDTESEFKTTDDIESGLSDAFSRYSLLFPQAYLPRVLTHVSGLNQSIITTDSIISISLDHYLGASYPGYQNIYNPYQLPTKERSRIPVEVMQVLLYTQYPQENENKTLLDEMVYEGFILYTLQQLFPQKDIGEILGYSDNNISWCKKNEHAIWDKIIRQRHLFSTDLLLKNKYLGPAPFTSPISPNSPGRIGRWIGWRIVSEYMERCNCSLHELLEYPIDGEQILKVSKYKGKG</sequence>
<name>A0A316R7W0_9BACT</name>
<proteinExistence type="predicted"/>
<evidence type="ECO:0000313" key="2">
    <source>
        <dbReference type="Proteomes" id="UP000262954"/>
    </source>
</evidence>